<proteinExistence type="predicted"/>
<dbReference type="Proteomes" id="UP001187531">
    <property type="component" value="Unassembled WGS sequence"/>
</dbReference>
<name>A0AA88H7W2_ARTSF</name>
<dbReference type="EMBL" id="JAVRJZ010000450">
    <property type="protein sequence ID" value="KAK2702336.1"/>
    <property type="molecule type" value="Genomic_DNA"/>
</dbReference>
<organism evidence="1 2">
    <name type="scientific">Artemia franciscana</name>
    <name type="common">Brine shrimp</name>
    <name type="synonym">Artemia sanfranciscana</name>
    <dbReference type="NCBI Taxonomy" id="6661"/>
    <lineage>
        <taxon>Eukaryota</taxon>
        <taxon>Metazoa</taxon>
        <taxon>Ecdysozoa</taxon>
        <taxon>Arthropoda</taxon>
        <taxon>Crustacea</taxon>
        <taxon>Branchiopoda</taxon>
        <taxon>Anostraca</taxon>
        <taxon>Artemiidae</taxon>
        <taxon>Artemia</taxon>
    </lineage>
</organism>
<dbReference type="AlphaFoldDB" id="A0AA88H7W2"/>
<reference evidence="1" key="1">
    <citation type="submission" date="2023-07" db="EMBL/GenBank/DDBJ databases">
        <title>Chromosome-level genome assembly of Artemia franciscana.</title>
        <authorList>
            <person name="Jo E."/>
        </authorList>
    </citation>
    <scope>NUCLEOTIDE SEQUENCE</scope>
    <source>
        <tissue evidence="1">Whole body</tissue>
    </source>
</reference>
<dbReference type="Gene3D" id="2.60.120.20">
    <property type="match status" value="1"/>
</dbReference>
<dbReference type="SUPFAM" id="SSF88633">
    <property type="entry name" value="Positive stranded ssRNA viruses"/>
    <property type="match status" value="1"/>
</dbReference>
<dbReference type="InterPro" id="IPR029053">
    <property type="entry name" value="Viral_coat"/>
</dbReference>
<protein>
    <submittedName>
        <fullName evidence="1">Uncharacterized protein</fullName>
    </submittedName>
</protein>
<sequence length="1248" mass="139676">MVVTVNGSEWKATDEQGTSIFDIVIDPTTQNYAADFTGELTPLEYACVVMLSEEFDRKTEPESETETASTYTKTLHFEDQKSVSFTIPYIYDTLLRISTNLNFNVYERKAVTADMKKHVLTITPGSCPSKHLMKPKGARKKRELNEDLPLKDKSFQDEPKFYVNEWNEPPAEKLGDYLEIVRFQRNREYHVITAQMDNGDKEDLDQTDNFGNDLCSLNTFRTDYHIAKRPFFDACRLLSVMLGVGLTNHDKKWKVIADPLDADVKSCDQSRVQDVLQSATDASTVLCVRAAMFRKTKDASGGSIATGFAKKFLMQKQWPMKDRAEENRSTTDFYKSVHAASPVALLAMIALEDLGHFSVFSTPCGLRGAIMVHALVKLWVSGADQVAGGSMVSDSLVVLKMLKSEGIIPLIKNTDQLGAFRILHKTLREGGFRAHNAYQYYSSFHSKKSLGEAVHFEQRDASCHPLVCELATIAMTYYKGRTIANIPSLCNAGAASEDSGISSLWKSISLIRSSAPRDVIMTYYGAVKGEDVAAVLGRVVEANDAAFDNKKTQLQNHINRTLSAFELPNFQINLASLTRQSLDDAADVYEKIKDRLSLEDLASHVSSEPIAEFTQLTGRWMPLDSFKFKTSDKRGHGSATYYLPESIYKGKNSPYTTPFEAYVYARLCMELKFDVNANKFNCGKALCSFKFDSYQAESACSGYLSGLARNHVILDLSANNGGVLVIPFRYQRGMLRTVKSTKTSLEVRPRNYAVQVLSPLQAGAEIFKEIECGTFYRSKEADVTGMSHRVPVSQMFGVEQFITENTCSALKEVSVDVERGFDQLGRSNNPDKPSVLNHTLVSPQPFVNFGSIKGARNLRPIISAPQNIEVLMFIREGNNFVMHGLRAVSHIPDRNVLLIDSFLRNGYLPVKPKGARKKRELNEDGEPLPDKSLQDVPKFYVNEWNEPPAEKLGDYLELVRFQRNREYHVIRAQMDNGDKEDLDQTDNFGNDLCSIVADYHGRIHKSSFEKFFSAGPIEEGLEVGTDLGLLVDEYIAIPKRCLREVYYSLSYGDFGGLIVNGVFQAKREMEFDIKKVPADLTGLVNYDSDKERFVVFGGRLYVKKIEASGRVNQLHDTDFAVETVYCDSWDIDDIRAFLFINDPVSSTLDSTKRPFFDACRLLSVMQGVGLTDHDKEWKVVADPLDADVKSYDQSRVQDVLQSATDASTALCVRAAMFRKTKHAIGGSIATGFCQVNDDPSRGSSGRNS</sequence>
<evidence type="ECO:0000313" key="1">
    <source>
        <dbReference type="EMBL" id="KAK2702336.1"/>
    </source>
</evidence>
<evidence type="ECO:0000313" key="2">
    <source>
        <dbReference type="Proteomes" id="UP001187531"/>
    </source>
</evidence>
<keyword evidence="2" id="KW-1185">Reference proteome</keyword>
<accession>A0AA88H7W2</accession>
<gene>
    <name evidence="1" type="ORF">QYM36_019051</name>
</gene>
<comment type="caution">
    <text evidence="1">The sequence shown here is derived from an EMBL/GenBank/DDBJ whole genome shotgun (WGS) entry which is preliminary data.</text>
</comment>